<reference evidence="1 2" key="1">
    <citation type="submission" date="2018-02" db="EMBL/GenBank/DDBJ databases">
        <authorList>
            <person name="Dubost A."/>
        </authorList>
    </citation>
    <scope>NUCLEOTIDE SEQUENCE [LARGE SCALE GENOMIC DNA]</scope>
    <source>
        <strain evidence="2">JV551A3</strain>
    </source>
</reference>
<dbReference type="EMBL" id="OPYN01000108">
    <property type="protein sequence ID" value="SPO60960.1"/>
    <property type="molecule type" value="Genomic_DNA"/>
</dbReference>
<organism evidence="1 2">
    <name type="scientific">Pseudomonas inefficax</name>
    <dbReference type="NCBI Taxonomy" id="2078786"/>
    <lineage>
        <taxon>Bacteria</taxon>
        <taxon>Pseudomonadati</taxon>
        <taxon>Pseudomonadota</taxon>
        <taxon>Gammaproteobacteria</taxon>
        <taxon>Pseudomonadales</taxon>
        <taxon>Pseudomonadaceae</taxon>
        <taxon>Pseudomonas</taxon>
    </lineage>
</organism>
<protein>
    <submittedName>
        <fullName evidence="1">Uncharacterized protein</fullName>
    </submittedName>
</protein>
<keyword evidence="2" id="KW-1185">Reference proteome</keyword>
<comment type="caution">
    <text evidence="1">The sequence shown here is derived from an EMBL/GenBank/DDBJ whole genome shotgun (WGS) entry which is preliminary data.</text>
</comment>
<dbReference type="AlphaFoldDB" id="A0AAQ1P9A0"/>
<name>A0AAQ1P9A0_9PSED</name>
<accession>A0AAQ1P9A0</accession>
<gene>
    <name evidence="1" type="ORF">JV551A3_V1_1080049</name>
</gene>
<sequence length="130" mass="13227">MGAALAANTGVAGAMHRVGFFAAKAAPTSTASPSSHVQYLWERACPRTSAEPVPCTVLDSSRLSRSHIDRIAFKPCAVPVGAGMPANTGGAGAIHRVVAFAGTPAPTVQPEAPGNLLLYRLATACCTHCS</sequence>
<dbReference type="Proteomes" id="UP000294335">
    <property type="component" value="Unassembled WGS sequence"/>
</dbReference>
<proteinExistence type="predicted"/>
<evidence type="ECO:0000313" key="1">
    <source>
        <dbReference type="EMBL" id="SPO60960.1"/>
    </source>
</evidence>
<evidence type="ECO:0000313" key="2">
    <source>
        <dbReference type="Proteomes" id="UP000294335"/>
    </source>
</evidence>